<dbReference type="PANTHER" id="PTHR13610">
    <property type="entry name" value="METHYLTRANSFERASE DOMAIN-CONTAINING PROTEIN"/>
    <property type="match status" value="1"/>
</dbReference>
<keyword evidence="3" id="KW-0949">S-adenosyl-L-methionine</keyword>
<accession>A0A7Y6TWA5</accession>
<dbReference type="GO" id="GO:0016279">
    <property type="term" value="F:protein-lysine N-methyltransferase activity"/>
    <property type="evidence" value="ECO:0007669"/>
    <property type="project" value="InterPro"/>
</dbReference>
<feature type="domain" description="Methyltransferase" evidence="5">
    <location>
        <begin position="48"/>
        <end position="111"/>
    </location>
</feature>
<dbReference type="EMBL" id="JABWMJ010000003">
    <property type="protein sequence ID" value="NUZ05838.1"/>
    <property type="molecule type" value="Genomic_DNA"/>
</dbReference>
<dbReference type="GO" id="GO:0032259">
    <property type="term" value="P:methylation"/>
    <property type="evidence" value="ECO:0007669"/>
    <property type="project" value="UniProtKB-KW"/>
</dbReference>
<proteinExistence type="predicted"/>
<dbReference type="Proteomes" id="UP000529637">
    <property type="component" value="Unassembled WGS sequence"/>
</dbReference>
<keyword evidence="1 6" id="KW-0489">Methyltransferase</keyword>
<evidence type="ECO:0000256" key="4">
    <source>
        <dbReference type="SAM" id="SignalP"/>
    </source>
</evidence>
<comment type="caution">
    <text evidence="6">The sequence shown here is derived from an EMBL/GenBank/DDBJ whole genome shotgun (WGS) entry which is preliminary data.</text>
</comment>
<reference evidence="6 7" key="1">
    <citation type="submission" date="2020-06" db="EMBL/GenBank/DDBJ databases">
        <title>Schlegella sp. ID0723 isolated from air conditioner.</title>
        <authorList>
            <person name="Kim D.Y."/>
            <person name="Kim D.-U."/>
        </authorList>
    </citation>
    <scope>NUCLEOTIDE SEQUENCE [LARGE SCALE GENOMIC DNA]</scope>
    <source>
        <strain evidence="6 7">ID0723</strain>
    </source>
</reference>
<protein>
    <submittedName>
        <fullName evidence="6">Methyltransferase domain-containing protein</fullName>
    </submittedName>
</protein>
<dbReference type="Gene3D" id="3.40.50.150">
    <property type="entry name" value="Vaccinia Virus protein VP39"/>
    <property type="match status" value="1"/>
</dbReference>
<keyword evidence="7" id="KW-1185">Reference proteome</keyword>
<dbReference type="SUPFAM" id="SSF53335">
    <property type="entry name" value="S-adenosyl-L-methionine-dependent methyltransferases"/>
    <property type="match status" value="1"/>
</dbReference>
<name>A0A7Y6TWA5_9BURK</name>
<dbReference type="InterPro" id="IPR026170">
    <property type="entry name" value="FAM173A/B"/>
</dbReference>
<dbReference type="Pfam" id="PF13847">
    <property type="entry name" value="Methyltransf_31"/>
    <property type="match status" value="1"/>
</dbReference>
<evidence type="ECO:0000313" key="6">
    <source>
        <dbReference type="EMBL" id="NUZ05838.1"/>
    </source>
</evidence>
<dbReference type="AlphaFoldDB" id="A0A7Y6TWA5"/>
<dbReference type="PANTHER" id="PTHR13610:SF11">
    <property type="entry name" value="METHYLTRANSFERASE DOMAIN-CONTAINING PROTEIN"/>
    <property type="match status" value="1"/>
</dbReference>
<dbReference type="CDD" id="cd02440">
    <property type="entry name" value="AdoMet_MTases"/>
    <property type="match status" value="1"/>
</dbReference>
<gene>
    <name evidence="6" type="ORF">HQN59_08680</name>
</gene>
<evidence type="ECO:0000313" key="7">
    <source>
        <dbReference type="Proteomes" id="UP000529637"/>
    </source>
</evidence>
<keyword evidence="4" id="KW-0732">Signal</keyword>
<sequence length="279" mass="29653">MTFFRPAWAVALAVAAAGAAAQEEVPFVTSPDRVTLAMLEIANVGARDHVVDLGSGDGRIVVTAARRFGASGFGVEIVPDLVSRSRANARAAGVEARVEFREQDLFATDLAPASVVTMYLLPDVNLALRPRLLALAPGTRVVSHDWDMGDWTPDRTLTIDVPDKPIGRERVSRVHLWTVPARVHGLWCGADASLDITQRFQRFSATLTATPRAAPGTSAPNLPPQVFDGRVDAASLRENATDAVVLVADADGRTLRSAADATRRLGGAVFTRAPAAGCR</sequence>
<evidence type="ECO:0000259" key="5">
    <source>
        <dbReference type="Pfam" id="PF13847"/>
    </source>
</evidence>
<dbReference type="InterPro" id="IPR025714">
    <property type="entry name" value="Methyltranfer_dom"/>
</dbReference>
<evidence type="ECO:0000256" key="2">
    <source>
        <dbReference type="ARBA" id="ARBA00022679"/>
    </source>
</evidence>
<evidence type="ECO:0000256" key="1">
    <source>
        <dbReference type="ARBA" id="ARBA00022603"/>
    </source>
</evidence>
<feature type="signal peptide" evidence="4">
    <location>
        <begin position="1"/>
        <end position="21"/>
    </location>
</feature>
<dbReference type="InterPro" id="IPR029063">
    <property type="entry name" value="SAM-dependent_MTases_sf"/>
</dbReference>
<dbReference type="RefSeq" id="WP_176068156.1">
    <property type="nucleotide sequence ID" value="NZ_JABWMJ010000003.1"/>
</dbReference>
<organism evidence="6 7">
    <name type="scientific">Piscinibacter koreensis</name>
    <dbReference type="NCBI Taxonomy" id="2742824"/>
    <lineage>
        <taxon>Bacteria</taxon>
        <taxon>Pseudomonadati</taxon>
        <taxon>Pseudomonadota</taxon>
        <taxon>Betaproteobacteria</taxon>
        <taxon>Burkholderiales</taxon>
        <taxon>Sphaerotilaceae</taxon>
        <taxon>Piscinibacter</taxon>
    </lineage>
</organism>
<keyword evidence="2 6" id="KW-0808">Transferase</keyword>
<feature type="chain" id="PRO_5030715129" evidence="4">
    <location>
        <begin position="22"/>
        <end position="279"/>
    </location>
</feature>
<evidence type="ECO:0000256" key="3">
    <source>
        <dbReference type="ARBA" id="ARBA00022691"/>
    </source>
</evidence>